<feature type="compositionally biased region" description="Pro residues" evidence="2">
    <location>
        <begin position="469"/>
        <end position="494"/>
    </location>
</feature>
<proteinExistence type="predicted"/>
<feature type="coiled-coil region" evidence="1">
    <location>
        <begin position="500"/>
        <end position="538"/>
    </location>
</feature>
<feature type="compositionally biased region" description="Basic and acidic residues" evidence="2">
    <location>
        <begin position="699"/>
        <end position="712"/>
    </location>
</feature>
<dbReference type="PANTHER" id="PTHR24216">
    <property type="entry name" value="PAXILLIN-RELATED"/>
    <property type="match status" value="1"/>
</dbReference>
<dbReference type="SUPFAM" id="SSF54001">
    <property type="entry name" value="Cysteine proteinases"/>
    <property type="match status" value="1"/>
</dbReference>
<feature type="region of interest" description="Disordered" evidence="2">
    <location>
        <begin position="459"/>
        <end position="498"/>
    </location>
</feature>
<dbReference type="Gene3D" id="3.40.395.10">
    <property type="entry name" value="Adenoviral Proteinase, Chain A"/>
    <property type="match status" value="1"/>
</dbReference>
<organism evidence="3 4">
    <name type="scientific">Rhypophila decipiens</name>
    <dbReference type="NCBI Taxonomy" id="261697"/>
    <lineage>
        <taxon>Eukaryota</taxon>
        <taxon>Fungi</taxon>
        <taxon>Dikarya</taxon>
        <taxon>Ascomycota</taxon>
        <taxon>Pezizomycotina</taxon>
        <taxon>Sordariomycetes</taxon>
        <taxon>Sordariomycetidae</taxon>
        <taxon>Sordariales</taxon>
        <taxon>Naviculisporaceae</taxon>
        <taxon>Rhypophila</taxon>
    </lineage>
</organism>
<evidence type="ECO:0000313" key="3">
    <source>
        <dbReference type="EMBL" id="KAK4206638.1"/>
    </source>
</evidence>
<feature type="region of interest" description="Disordered" evidence="2">
    <location>
        <begin position="699"/>
        <end position="869"/>
    </location>
</feature>
<evidence type="ECO:0000256" key="2">
    <source>
        <dbReference type="SAM" id="MobiDB-lite"/>
    </source>
</evidence>
<feature type="compositionally biased region" description="Basic and acidic residues" evidence="2">
    <location>
        <begin position="785"/>
        <end position="800"/>
    </location>
</feature>
<feature type="compositionally biased region" description="Low complexity" evidence="2">
    <location>
        <begin position="827"/>
        <end position="850"/>
    </location>
</feature>
<evidence type="ECO:0000313" key="4">
    <source>
        <dbReference type="Proteomes" id="UP001301769"/>
    </source>
</evidence>
<feature type="compositionally biased region" description="Pro residues" evidence="2">
    <location>
        <begin position="719"/>
        <end position="747"/>
    </location>
</feature>
<gene>
    <name evidence="3" type="ORF">QBC37DRAFT_380896</name>
</gene>
<dbReference type="Proteomes" id="UP001301769">
    <property type="component" value="Unassembled WGS sequence"/>
</dbReference>
<evidence type="ECO:0000256" key="1">
    <source>
        <dbReference type="SAM" id="Coils"/>
    </source>
</evidence>
<keyword evidence="4" id="KW-1185">Reference proteome</keyword>
<feature type="compositionally biased region" description="Acidic residues" evidence="2">
    <location>
        <begin position="801"/>
        <end position="823"/>
    </location>
</feature>
<keyword evidence="1" id="KW-0175">Coiled coil</keyword>
<reference evidence="3" key="1">
    <citation type="journal article" date="2023" name="Mol. Phylogenet. Evol.">
        <title>Genome-scale phylogeny and comparative genomics of the fungal order Sordariales.</title>
        <authorList>
            <person name="Hensen N."/>
            <person name="Bonometti L."/>
            <person name="Westerberg I."/>
            <person name="Brannstrom I.O."/>
            <person name="Guillou S."/>
            <person name="Cros-Aarteil S."/>
            <person name="Calhoun S."/>
            <person name="Haridas S."/>
            <person name="Kuo A."/>
            <person name="Mondo S."/>
            <person name="Pangilinan J."/>
            <person name="Riley R."/>
            <person name="LaButti K."/>
            <person name="Andreopoulos B."/>
            <person name="Lipzen A."/>
            <person name="Chen C."/>
            <person name="Yan M."/>
            <person name="Daum C."/>
            <person name="Ng V."/>
            <person name="Clum A."/>
            <person name="Steindorff A."/>
            <person name="Ohm R.A."/>
            <person name="Martin F."/>
            <person name="Silar P."/>
            <person name="Natvig D.O."/>
            <person name="Lalanne C."/>
            <person name="Gautier V."/>
            <person name="Ament-Velasquez S.L."/>
            <person name="Kruys A."/>
            <person name="Hutchinson M.I."/>
            <person name="Powell A.J."/>
            <person name="Barry K."/>
            <person name="Miller A.N."/>
            <person name="Grigoriev I.V."/>
            <person name="Debuchy R."/>
            <person name="Gladieux P."/>
            <person name="Hiltunen Thoren M."/>
            <person name="Johannesson H."/>
        </authorList>
    </citation>
    <scope>NUCLEOTIDE SEQUENCE</scope>
    <source>
        <strain evidence="3">PSN293</strain>
    </source>
</reference>
<name>A0AAN6XU32_9PEZI</name>
<reference evidence="3" key="2">
    <citation type="submission" date="2023-05" db="EMBL/GenBank/DDBJ databases">
        <authorList>
            <consortium name="Lawrence Berkeley National Laboratory"/>
            <person name="Steindorff A."/>
            <person name="Hensen N."/>
            <person name="Bonometti L."/>
            <person name="Westerberg I."/>
            <person name="Brannstrom I.O."/>
            <person name="Guillou S."/>
            <person name="Cros-Aarteil S."/>
            <person name="Calhoun S."/>
            <person name="Haridas S."/>
            <person name="Kuo A."/>
            <person name="Mondo S."/>
            <person name="Pangilinan J."/>
            <person name="Riley R."/>
            <person name="Labutti K."/>
            <person name="Andreopoulos B."/>
            <person name="Lipzen A."/>
            <person name="Chen C."/>
            <person name="Yanf M."/>
            <person name="Daum C."/>
            <person name="Ng V."/>
            <person name="Clum A."/>
            <person name="Ohm R."/>
            <person name="Martin F."/>
            <person name="Silar P."/>
            <person name="Natvig D."/>
            <person name="Lalanne C."/>
            <person name="Gautier V."/>
            <person name="Ament-Velasquez S.L."/>
            <person name="Kruys A."/>
            <person name="Hutchinson M.I."/>
            <person name="Powell A.J."/>
            <person name="Barry K."/>
            <person name="Miller A.N."/>
            <person name="Grigoriev I.V."/>
            <person name="Debuchy R."/>
            <person name="Gladieux P."/>
            <person name="Thoren M.H."/>
            <person name="Johannesson H."/>
        </authorList>
    </citation>
    <scope>NUCLEOTIDE SEQUENCE</scope>
    <source>
        <strain evidence="3">PSN293</strain>
    </source>
</reference>
<dbReference type="EMBL" id="MU858373">
    <property type="protein sequence ID" value="KAK4206638.1"/>
    <property type="molecule type" value="Genomic_DNA"/>
</dbReference>
<feature type="compositionally biased region" description="Polar residues" evidence="2">
    <location>
        <begin position="773"/>
        <end position="782"/>
    </location>
</feature>
<dbReference type="PANTHER" id="PTHR24216:SF65">
    <property type="entry name" value="PAXILLIN-LIKE PROTEIN 1"/>
    <property type="match status" value="1"/>
</dbReference>
<dbReference type="AlphaFoldDB" id="A0AAN6XU32"/>
<comment type="caution">
    <text evidence="3">The sequence shown here is derived from an EMBL/GenBank/DDBJ whole genome shotgun (WGS) entry which is preliminary data.</text>
</comment>
<sequence length="925" mass="103582">MPPKATQPALPAWPEPCSVEAYPDLAADFVTVPPSTSKSRADPLNLPENKHLPYAADVTDNRLFKVTSKTTKKPEGNKRIRDYNWLDIEVDDSADSTRGRGIDGRTIYGAYQRVTGHANLDDLIGLPDPAAPKAVTDDEQDQAMRKGSMYFNYACMHNNLCLLRKEGELTGEGIYYLAQRLVTYTQQVNPGRGLGPLVDGKWWIAPPAYHIVEWRGHDPTKIGASPDNGIRSKALPLAGDQAIAIYGQERGVDKDSFEAASFTFHFVNLNQYWYAKPEKGERENVSGHWSLIIRHAATNEAYYLDSMWDKGKTHTEQVALQQRILGLFNAWLKESYPKKKDKNGVEKGPDMEISTLHPINITRQFTTNSCGNLSIANLLAFICYGRFGWAAVDAWKPAPGKSKNKDKKLKPTYATKEAAEAEMLKHVGRSLHRLMGLRWEDVEDVEDTIAPVVFDDDMRTTSQNWKPSPAKPVTPPAPVTPAVPPQPPVQPAPPATDSEIETKLQEIARKEASIARKKERLAKKREKLDDERRVFDQQTADLAEQNRQLGVRKADLDKREADLDRREAALADGTISSTASKPPRERDLLQREVDVATREADVGRREVAVGKREADVTKKEEALFYKYSELDTTEEGLTVREIAVNKRGDKLDKKAARLEAKERALNQREATVGGPQIPQNLRQLLQEIDRREIAVTAREDQVRIEEDQLARERGRHRQPPAPAPPGPTPPGPTPPAPTPPAPAPPPVVHSDTEDSDTSQPIIDKFEELKARNRLTSTATSQVAGEEERLNEADAENKEPEVLMDYEDYEEEEHIPNPDNEDEDAGKSHSSGKAKSSSGKASSARRSSSSSGKRKFLFGLDGTDEGSRSLKRKMDTLAAQTEYANKKRKSLLEAREDEMQDSIQQRVTQRELLRQRELEEINRKKK</sequence>
<dbReference type="InterPro" id="IPR038765">
    <property type="entry name" value="Papain-like_cys_pep_sf"/>
</dbReference>
<protein>
    <recommendedName>
        <fullName evidence="5">Ubiquitin-like protease family profile domain-containing protein</fullName>
    </recommendedName>
</protein>
<accession>A0AAN6XU32</accession>
<evidence type="ECO:0008006" key="5">
    <source>
        <dbReference type="Google" id="ProtNLM"/>
    </source>
</evidence>